<reference evidence="1 2" key="1">
    <citation type="submission" date="2015-01" db="EMBL/GenBank/DDBJ databases">
        <title>Evolution of Trichinella species and genotypes.</title>
        <authorList>
            <person name="Korhonen P.K."/>
            <person name="Edoardo P."/>
            <person name="Giuseppe L.R."/>
            <person name="Gasser R.B."/>
        </authorList>
    </citation>
    <scope>NUCLEOTIDE SEQUENCE [LARGE SCALE GENOMIC DNA]</scope>
    <source>
        <strain evidence="1">ISS120</strain>
    </source>
</reference>
<comment type="caution">
    <text evidence="1">The sequence shown here is derived from an EMBL/GenBank/DDBJ whole genome shotgun (WGS) entry which is preliminary data.</text>
</comment>
<dbReference type="Proteomes" id="UP000054653">
    <property type="component" value="Unassembled WGS sequence"/>
</dbReference>
<protein>
    <submittedName>
        <fullName evidence="1">Uncharacterized protein</fullName>
    </submittedName>
</protein>
<accession>A0A0V1CBW6</accession>
<evidence type="ECO:0000313" key="1">
    <source>
        <dbReference type="EMBL" id="KRY46674.1"/>
    </source>
</evidence>
<evidence type="ECO:0000313" key="2">
    <source>
        <dbReference type="Proteomes" id="UP000054653"/>
    </source>
</evidence>
<proteinExistence type="predicted"/>
<sequence length="163" mass="17819">MYSDQAPHGHQGQSDSTKMEIANKHTASLHLLVTLVRTLPYLILTRRFHNVDDSIYIAVVYFLPLDGRLVKPSLMRAASTTTRLPTGLVTLAVEVWSRGAQATPSLPGKSSVTTLREHRARGTLPNNIKTRSSVSILLYCLSNTGAVTKWRISASPAPPPFGD</sequence>
<organism evidence="1 2">
    <name type="scientific">Trichinella britovi</name>
    <name type="common">Parasitic roundworm</name>
    <dbReference type="NCBI Taxonomy" id="45882"/>
    <lineage>
        <taxon>Eukaryota</taxon>
        <taxon>Metazoa</taxon>
        <taxon>Ecdysozoa</taxon>
        <taxon>Nematoda</taxon>
        <taxon>Enoplea</taxon>
        <taxon>Dorylaimia</taxon>
        <taxon>Trichinellida</taxon>
        <taxon>Trichinellidae</taxon>
        <taxon>Trichinella</taxon>
    </lineage>
</organism>
<keyword evidence="2" id="KW-1185">Reference proteome</keyword>
<dbReference type="OrthoDB" id="10591900at2759"/>
<gene>
    <name evidence="1" type="ORF">T03_12145</name>
</gene>
<name>A0A0V1CBW6_TRIBR</name>
<dbReference type="EMBL" id="JYDI01000277">
    <property type="protein sequence ID" value="KRY46674.1"/>
    <property type="molecule type" value="Genomic_DNA"/>
</dbReference>
<dbReference type="AlphaFoldDB" id="A0A0V1CBW6"/>